<feature type="compositionally biased region" description="Low complexity" evidence="1">
    <location>
        <begin position="193"/>
        <end position="210"/>
    </location>
</feature>
<feature type="compositionally biased region" description="Low complexity" evidence="1">
    <location>
        <begin position="43"/>
        <end position="61"/>
    </location>
</feature>
<organism evidence="2 3">
    <name type="scientific">Candida maltosa (strain Xu316)</name>
    <name type="common">Yeast</name>
    <dbReference type="NCBI Taxonomy" id="1245528"/>
    <lineage>
        <taxon>Eukaryota</taxon>
        <taxon>Fungi</taxon>
        <taxon>Dikarya</taxon>
        <taxon>Ascomycota</taxon>
        <taxon>Saccharomycotina</taxon>
        <taxon>Pichiomycetes</taxon>
        <taxon>Debaryomycetaceae</taxon>
        <taxon>Candida/Lodderomyces clade</taxon>
        <taxon>Candida</taxon>
    </lineage>
</organism>
<dbReference type="STRING" id="1245528.M3K0C0"/>
<feature type="compositionally biased region" description="Polar residues" evidence="1">
    <location>
        <begin position="62"/>
        <end position="89"/>
    </location>
</feature>
<accession>M3K0C0</accession>
<feature type="compositionally biased region" description="Low complexity" evidence="1">
    <location>
        <begin position="278"/>
        <end position="295"/>
    </location>
</feature>
<dbReference type="AlphaFoldDB" id="M3K0C0"/>
<feature type="region of interest" description="Disordered" evidence="1">
    <location>
        <begin position="274"/>
        <end position="330"/>
    </location>
</feature>
<keyword evidence="3" id="KW-1185">Reference proteome</keyword>
<protein>
    <submittedName>
        <fullName evidence="2">Uncharacterized protein</fullName>
    </submittedName>
</protein>
<evidence type="ECO:0000313" key="2">
    <source>
        <dbReference type="EMBL" id="EMG48735.1"/>
    </source>
</evidence>
<feature type="compositionally biased region" description="Low complexity" evidence="1">
    <location>
        <begin position="146"/>
        <end position="162"/>
    </location>
</feature>
<dbReference type="HOGENOM" id="CLU_019359_0_0_1"/>
<sequence length="606" mass="65552">MSEKKRFGSRISSIFNHHSSSSPPPQSPNASQHQQPRSLNHKTSIPNTNNNVSPPTSNTRPLNSTVPLTTPNYNNSRPQISTKSSSRSLNPNPNLNPTPNTVNNNNYNNNNNNVVVTSPVQYSNIARAKVDQQSPQYLSHLSTMDSPSSRNSLSPISQSRSPKSPRRKPPSDMDMDSFNFNTNTNTNDDDSVDPNVTISSESQKSLTSTSNEDIDNFLRTSTSTIPESKGMVGLSSVVNQAPYPLDSPLESPLESPVESPHIIQNEFMPITSNSLNETNPFSSPPISTTPSTASPVQQKFANAQSPPSTSLPPLANVPSRSYTQRTYGSVKSHRISSSVGSIYSSNSYRNVNLATLKKSLQLKPGEGERSNYVLSIRRAAGTSYNEQRPSKLPVGILPVDKAATKENSNGKYMRLAGSQLSASRKKTSGVELKHGHLKPRLLAAEVGEADNDATLIGVSKSNSATGGSTFVSRDNSLMRTTTDMSFATGDTQSITTTTTDTNTGGAGSIKRNASISSSNSSGSLSDKNFSNLGYYQHRGYRMDDDDDEDDEDGDHLNGNDHNSSVDNNGADDTEDERMNGSPFGDPRDEEDERPRLVLANPDTDSD</sequence>
<comment type="caution">
    <text evidence="2">The sequence shown here is derived from an EMBL/GenBank/DDBJ whole genome shotgun (WGS) entry which is preliminary data.</text>
</comment>
<dbReference type="eggNOG" id="ENOG502SXPJ">
    <property type="taxonomic scope" value="Eukaryota"/>
</dbReference>
<evidence type="ECO:0000256" key="1">
    <source>
        <dbReference type="SAM" id="MobiDB-lite"/>
    </source>
</evidence>
<proteinExistence type="predicted"/>
<dbReference type="Proteomes" id="UP000011777">
    <property type="component" value="Unassembled WGS sequence"/>
</dbReference>
<feature type="region of interest" description="Disordered" evidence="1">
    <location>
        <begin position="488"/>
        <end position="606"/>
    </location>
</feature>
<feature type="region of interest" description="Disordered" evidence="1">
    <location>
        <begin position="139"/>
        <end position="215"/>
    </location>
</feature>
<feature type="compositionally biased region" description="Low complexity" evidence="1">
    <location>
        <begin position="9"/>
        <end position="21"/>
    </location>
</feature>
<dbReference type="OMA" id="ESTRMKW"/>
<gene>
    <name evidence="2" type="ORF">G210_0636</name>
</gene>
<evidence type="ECO:0000313" key="3">
    <source>
        <dbReference type="Proteomes" id="UP000011777"/>
    </source>
</evidence>
<name>M3K0C0_CANMX</name>
<feature type="compositionally biased region" description="Low complexity" evidence="1">
    <location>
        <begin position="176"/>
        <end position="186"/>
    </location>
</feature>
<dbReference type="OrthoDB" id="4026687at2759"/>
<feature type="compositionally biased region" description="Low complexity" evidence="1">
    <location>
        <begin position="512"/>
        <end position="531"/>
    </location>
</feature>
<reference evidence="2 3" key="1">
    <citation type="submission" date="2013-02" db="EMBL/GenBank/DDBJ databases">
        <title>Genome sequence of Candida maltosa Xu316, a potential industrial strain for xylitol and ethanol production.</title>
        <authorList>
            <person name="Yu J."/>
            <person name="Wang Q."/>
            <person name="Geng X."/>
            <person name="Bao W."/>
            <person name="He P."/>
            <person name="Cai J."/>
        </authorList>
    </citation>
    <scope>NUCLEOTIDE SEQUENCE [LARGE SCALE GENOMIC DNA]</scope>
    <source>
        <strain evidence="3">Xu316</strain>
    </source>
</reference>
<feature type="compositionally biased region" description="Low complexity" evidence="1">
    <location>
        <begin position="488"/>
        <end position="503"/>
    </location>
</feature>
<feature type="region of interest" description="Disordered" evidence="1">
    <location>
        <begin position="1"/>
        <end position="114"/>
    </location>
</feature>
<feature type="compositionally biased region" description="Polar residues" evidence="1">
    <location>
        <begin position="296"/>
        <end position="308"/>
    </location>
</feature>
<dbReference type="EMBL" id="AOGT01000992">
    <property type="protein sequence ID" value="EMG48735.1"/>
    <property type="molecule type" value="Genomic_DNA"/>
</dbReference>
<feature type="compositionally biased region" description="Acidic residues" evidence="1">
    <location>
        <begin position="543"/>
        <end position="553"/>
    </location>
</feature>
<feature type="compositionally biased region" description="Polar residues" evidence="1">
    <location>
        <begin position="318"/>
        <end position="327"/>
    </location>
</feature>
<feature type="compositionally biased region" description="Low complexity" evidence="1">
    <location>
        <begin position="90"/>
        <end position="114"/>
    </location>
</feature>